<feature type="binding site" evidence="18">
    <location>
        <begin position="134"/>
        <end position="140"/>
    </location>
    <ligand>
        <name>(6S)-NADPHX</name>
        <dbReference type="ChEBI" id="CHEBI:64076"/>
    </ligand>
</feature>
<evidence type="ECO:0000256" key="7">
    <source>
        <dbReference type="ARBA" id="ARBA00022840"/>
    </source>
</evidence>
<evidence type="ECO:0000256" key="13">
    <source>
        <dbReference type="ARBA" id="ARBA00023268"/>
    </source>
</evidence>
<evidence type="ECO:0000313" key="22">
    <source>
        <dbReference type="EMBL" id="MCP2333476.1"/>
    </source>
</evidence>
<evidence type="ECO:0000256" key="15">
    <source>
        <dbReference type="ARBA" id="ARBA00048238"/>
    </source>
</evidence>
<dbReference type="GO" id="GO:0016301">
    <property type="term" value="F:kinase activity"/>
    <property type="evidence" value="ECO:0007669"/>
    <property type="project" value="UniProtKB-KW"/>
</dbReference>
<organism evidence="22 23">
    <name type="scientific">Actinoalloteichus caeruleus DSM 43889</name>
    <dbReference type="NCBI Taxonomy" id="1120930"/>
    <lineage>
        <taxon>Bacteria</taxon>
        <taxon>Bacillati</taxon>
        <taxon>Actinomycetota</taxon>
        <taxon>Actinomycetes</taxon>
        <taxon>Pseudonocardiales</taxon>
        <taxon>Pseudonocardiaceae</taxon>
        <taxon>Actinoalloteichus</taxon>
        <taxon>Actinoalloteichus cyanogriseus</taxon>
    </lineage>
</organism>
<feature type="binding site" evidence="17">
    <location>
        <position position="259"/>
    </location>
    <ligand>
        <name>(6S)-NADPHX</name>
        <dbReference type="ChEBI" id="CHEBI:64076"/>
    </ligand>
</feature>
<evidence type="ECO:0000256" key="9">
    <source>
        <dbReference type="ARBA" id="ARBA00022958"/>
    </source>
</evidence>
<evidence type="ECO:0000256" key="8">
    <source>
        <dbReference type="ARBA" id="ARBA00022857"/>
    </source>
</evidence>
<feature type="binding site" evidence="18">
    <location>
        <position position="130"/>
    </location>
    <ligand>
        <name>K(+)</name>
        <dbReference type="ChEBI" id="CHEBI:29103"/>
    </ligand>
</feature>
<evidence type="ECO:0000256" key="2">
    <source>
        <dbReference type="ARBA" id="ARBA00000909"/>
    </source>
</evidence>
<comment type="subunit">
    <text evidence="17">Homotetramer.</text>
</comment>
<comment type="similarity">
    <text evidence="18">Belongs to the NnrE/AIBP family.</text>
</comment>
<feature type="domain" description="YjeF N-terminal" evidence="21">
    <location>
        <begin position="10"/>
        <end position="217"/>
    </location>
</feature>
<feature type="binding site" evidence="18">
    <location>
        <begin position="62"/>
        <end position="66"/>
    </location>
    <ligand>
        <name>(6S)-NADPHX</name>
        <dbReference type="ChEBI" id="CHEBI:64076"/>
    </ligand>
</feature>
<accession>A0ABT1JP65</accession>
<keyword evidence="23" id="KW-1185">Reference proteome</keyword>
<dbReference type="HAMAP" id="MF_01966">
    <property type="entry name" value="NADHX_epimerase"/>
    <property type="match status" value="1"/>
</dbReference>
<dbReference type="PIRSF" id="PIRSF017184">
    <property type="entry name" value="Nnr"/>
    <property type="match status" value="1"/>
</dbReference>
<evidence type="ECO:0000256" key="14">
    <source>
        <dbReference type="ARBA" id="ARBA00025153"/>
    </source>
</evidence>
<dbReference type="EMBL" id="AUBJ02000001">
    <property type="protein sequence ID" value="MCP2333476.1"/>
    <property type="molecule type" value="Genomic_DNA"/>
</dbReference>
<keyword evidence="9 18" id="KW-0630">Potassium</keyword>
<keyword evidence="22" id="KW-0808">Transferase</keyword>
<evidence type="ECO:0000256" key="1">
    <source>
        <dbReference type="ARBA" id="ARBA00000013"/>
    </source>
</evidence>
<comment type="function">
    <text evidence="14 19">Bifunctional enzyme that catalyzes the epimerization of the S- and R-forms of NAD(P)HX and the dehydration of the S-form of NAD(P)HX at the expense of ADP, which is converted to AMP. This allows the repair of both epimers of NAD(P)HX, a damaged form of NAD(P)H that is a result of enzymatic or heat-dependent hydration.</text>
</comment>
<comment type="cofactor">
    <cofactor evidence="18 19">
        <name>K(+)</name>
        <dbReference type="ChEBI" id="CHEBI:29103"/>
    </cofactor>
    <text evidence="18 19">Binds 1 potassium ion per subunit.</text>
</comment>
<keyword evidence="13" id="KW-0511">Multifunctional enzyme</keyword>
<feature type="binding site" evidence="18">
    <location>
        <position position="63"/>
    </location>
    <ligand>
        <name>K(+)</name>
        <dbReference type="ChEBI" id="CHEBI:29103"/>
    </ligand>
</feature>
<comment type="catalytic activity">
    <reaction evidence="16 17 19">
        <text>(6S)-NADPHX + ADP = AMP + phosphate + NADPH + H(+)</text>
        <dbReference type="Rhea" id="RHEA:32235"/>
        <dbReference type="ChEBI" id="CHEBI:15378"/>
        <dbReference type="ChEBI" id="CHEBI:43474"/>
        <dbReference type="ChEBI" id="CHEBI:57783"/>
        <dbReference type="ChEBI" id="CHEBI:64076"/>
        <dbReference type="ChEBI" id="CHEBI:456215"/>
        <dbReference type="ChEBI" id="CHEBI:456216"/>
        <dbReference type="EC" id="4.2.1.136"/>
    </reaction>
</comment>
<feature type="binding site" evidence="17">
    <location>
        <position position="364"/>
    </location>
    <ligand>
        <name>(6S)-NADPHX</name>
        <dbReference type="ChEBI" id="CHEBI:64076"/>
    </ligand>
</feature>
<reference evidence="22 23" key="2">
    <citation type="submission" date="2022-06" db="EMBL/GenBank/DDBJ databases">
        <title>Genomic Encyclopedia of Type Strains, Phase I: the one thousand microbial genomes (KMG-I) project.</title>
        <authorList>
            <person name="Kyrpides N."/>
        </authorList>
    </citation>
    <scope>NUCLEOTIDE SEQUENCE [LARGE SCALE GENOMIC DNA]</scope>
    <source>
        <strain evidence="22 23">DSM 43889</strain>
    </source>
</reference>
<feature type="binding site" evidence="18">
    <location>
        <position position="163"/>
    </location>
    <ligand>
        <name>K(+)</name>
        <dbReference type="ChEBI" id="CHEBI:29103"/>
    </ligand>
</feature>
<comment type="similarity">
    <text evidence="3 19">In the N-terminal section; belongs to the NnrE/AIBP family.</text>
</comment>
<keyword evidence="8 17" id="KW-0521">NADP</keyword>
<evidence type="ECO:0000256" key="17">
    <source>
        <dbReference type="HAMAP-Rule" id="MF_01965"/>
    </source>
</evidence>
<reference evidence="22 23" key="1">
    <citation type="submission" date="2013-07" db="EMBL/GenBank/DDBJ databases">
        <authorList>
            <consortium name="DOE Joint Genome Institute"/>
            <person name="Reeve W."/>
            <person name="Huntemann M."/>
            <person name="Han J."/>
            <person name="Chen A."/>
            <person name="Kyrpides N."/>
            <person name="Mavromatis K."/>
            <person name="Markowitz V."/>
            <person name="Palaniappan K."/>
            <person name="Ivanova N."/>
            <person name="Schaumberg A."/>
            <person name="Pati A."/>
            <person name="Liolios K."/>
            <person name="Nordberg H.P."/>
            <person name="Cantor M.N."/>
            <person name="Hua S.X."/>
            <person name="Woyke T."/>
        </authorList>
    </citation>
    <scope>NUCLEOTIDE SEQUENCE [LARGE SCALE GENOMIC DNA]</scope>
    <source>
        <strain evidence="22 23">DSM 43889</strain>
    </source>
</reference>
<name>A0ABT1JP65_ACTCY</name>
<evidence type="ECO:0000256" key="5">
    <source>
        <dbReference type="ARBA" id="ARBA00022723"/>
    </source>
</evidence>
<dbReference type="PROSITE" id="PS51383">
    <property type="entry name" value="YJEF_C_3"/>
    <property type="match status" value="1"/>
</dbReference>
<keyword evidence="5 18" id="KW-0479">Metal-binding</keyword>
<evidence type="ECO:0000256" key="11">
    <source>
        <dbReference type="ARBA" id="ARBA00023235"/>
    </source>
</evidence>
<dbReference type="InterPro" id="IPR000631">
    <property type="entry name" value="CARKD"/>
</dbReference>
<protein>
    <recommendedName>
        <fullName evidence="19">Bifunctional NAD(P)H-hydrate repair enzyme</fullName>
    </recommendedName>
    <alternativeName>
        <fullName evidence="19">Nicotinamide nucleotide repair protein</fullName>
    </alternativeName>
    <domain>
        <recommendedName>
            <fullName evidence="19">ADP-dependent (S)-NAD(P)H-hydrate dehydratase</fullName>
            <ecNumber evidence="19">4.2.1.136</ecNumber>
        </recommendedName>
        <alternativeName>
            <fullName evidence="19">ADP-dependent NAD(P)HX dehydratase</fullName>
        </alternativeName>
    </domain>
    <domain>
        <recommendedName>
            <fullName evidence="19">NAD(P)H-hydrate epimerase</fullName>
            <ecNumber evidence="19">5.1.99.6</ecNumber>
        </recommendedName>
    </domain>
</protein>
<dbReference type="EC" id="5.1.99.6" evidence="19"/>
<comment type="function">
    <text evidence="17">Catalyzes the dehydration of the S-form of NAD(P)HX at the expense of ADP, which is converted to AMP. Together with NAD(P)HX epimerase, which catalyzes the epimerization of the S- and R-forms, the enzyme allows the repair of both epimers of NAD(P)HX, a damaged form of NAD(P)H that is a result of enzymatic or heat-dependent hydration.</text>
</comment>
<comment type="caution">
    <text evidence="18">Lacks conserved residue(s) required for the propagation of feature annotation.</text>
</comment>
<evidence type="ECO:0000256" key="19">
    <source>
        <dbReference type="PIRNR" id="PIRNR017184"/>
    </source>
</evidence>
<evidence type="ECO:0000259" key="21">
    <source>
        <dbReference type="PROSITE" id="PS51385"/>
    </source>
</evidence>
<keyword evidence="11 18" id="KW-0413">Isomerase</keyword>
<dbReference type="SUPFAM" id="SSF64153">
    <property type="entry name" value="YjeF N-terminal domain-like"/>
    <property type="match status" value="1"/>
</dbReference>
<evidence type="ECO:0000256" key="3">
    <source>
        <dbReference type="ARBA" id="ARBA00006001"/>
    </source>
</evidence>
<dbReference type="Gene3D" id="3.40.1190.20">
    <property type="match status" value="1"/>
</dbReference>
<keyword evidence="12 17" id="KW-0456">Lyase</keyword>
<comment type="catalytic activity">
    <reaction evidence="2 18 19">
        <text>(6R)-NADPHX = (6S)-NADPHX</text>
        <dbReference type="Rhea" id="RHEA:32227"/>
        <dbReference type="ChEBI" id="CHEBI:64076"/>
        <dbReference type="ChEBI" id="CHEBI:64077"/>
        <dbReference type="EC" id="5.1.99.6"/>
    </reaction>
</comment>
<dbReference type="InterPro" id="IPR017953">
    <property type="entry name" value="Carbohydrate_kinase_pred_CS"/>
</dbReference>
<dbReference type="Proteomes" id="UP000791080">
    <property type="component" value="Unassembled WGS sequence"/>
</dbReference>
<dbReference type="HAMAP" id="MF_01965">
    <property type="entry name" value="NADHX_dehydratase"/>
    <property type="match status" value="1"/>
</dbReference>
<sequence>MRGAWTTTRVRDAEDRLLRRVPSARLMRRAAYGVAVEAAVMLRAHTGGTSGRRVVLLVGAGNNGGDALWAGAFLRRRGVDVTALLLAPGRAHPEGLAALRRTGGRVVEVGDHDEVTAVAPRLAAADLAVDGIVGISASGPLRPVAAEVVSRLSCPVLAVDLPSGVDPDTGAVPGPAVRATATVTFGARKPLHLLGPGSEHVGELRVVDIGLGPELGEPDLRALDRHDVGLGWPVPGPADDKYTQGVVGVAAGSSVFPGAAVLATGAAVAATSGMVRYAGPAADAVRSTWPEVVVTGSVEDAGRVQAWAAGPGIGVGETGRRVLEQVLAAGLPTCLDADAITLLARHEELWDLHDPDTTWVLTPHEGEFTRLAGEVGTDRVDAVRRAARRFRCVVLLKGNTTVVADPDGHVLVNRSTSSWVSTAGSGDVLTGMIGALLASGAEPALAAAWAASAHELAGELAARGAPIGASALVPSVSEAIRVLRRSAGLLP</sequence>
<dbReference type="Pfam" id="PF01256">
    <property type="entry name" value="Carb_kinase"/>
    <property type="match status" value="1"/>
</dbReference>
<keyword evidence="22" id="KW-0418">Kinase</keyword>
<dbReference type="EC" id="4.2.1.136" evidence="19"/>
<dbReference type="InterPro" id="IPR036652">
    <property type="entry name" value="YjeF_N_dom_sf"/>
</dbReference>
<dbReference type="CDD" id="cd01171">
    <property type="entry name" value="YXKO-related"/>
    <property type="match status" value="1"/>
</dbReference>
<comment type="catalytic activity">
    <reaction evidence="1 18 19">
        <text>(6R)-NADHX = (6S)-NADHX</text>
        <dbReference type="Rhea" id="RHEA:32215"/>
        <dbReference type="ChEBI" id="CHEBI:64074"/>
        <dbReference type="ChEBI" id="CHEBI:64075"/>
        <dbReference type="EC" id="5.1.99.6"/>
    </reaction>
</comment>
<keyword evidence="7 17" id="KW-0067">ATP-binding</keyword>
<keyword evidence="10 17" id="KW-0520">NAD</keyword>
<comment type="catalytic activity">
    <reaction evidence="15 17 19">
        <text>(6S)-NADHX + ADP = AMP + phosphate + NADH + H(+)</text>
        <dbReference type="Rhea" id="RHEA:32223"/>
        <dbReference type="ChEBI" id="CHEBI:15378"/>
        <dbReference type="ChEBI" id="CHEBI:43474"/>
        <dbReference type="ChEBI" id="CHEBI:57945"/>
        <dbReference type="ChEBI" id="CHEBI:64074"/>
        <dbReference type="ChEBI" id="CHEBI:456215"/>
        <dbReference type="ChEBI" id="CHEBI:456216"/>
        <dbReference type="EC" id="4.2.1.136"/>
    </reaction>
</comment>
<feature type="binding site" evidence="17">
    <location>
        <begin position="397"/>
        <end position="401"/>
    </location>
    <ligand>
        <name>AMP</name>
        <dbReference type="ChEBI" id="CHEBI:456215"/>
    </ligand>
</feature>
<dbReference type="RefSeq" id="WP_026419483.1">
    <property type="nucleotide sequence ID" value="NZ_AUBJ02000001.1"/>
</dbReference>
<dbReference type="InterPro" id="IPR004443">
    <property type="entry name" value="YjeF_N_dom"/>
</dbReference>
<evidence type="ECO:0000256" key="18">
    <source>
        <dbReference type="HAMAP-Rule" id="MF_01966"/>
    </source>
</evidence>
<evidence type="ECO:0000313" key="23">
    <source>
        <dbReference type="Proteomes" id="UP000791080"/>
    </source>
</evidence>
<dbReference type="InterPro" id="IPR030677">
    <property type="entry name" value="Nnr"/>
</dbReference>
<dbReference type="Gene3D" id="3.40.50.10260">
    <property type="entry name" value="YjeF N-terminal domain"/>
    <property type="match status" value="1"/>
</dbReference>
<feature type="binding site" evidence="17">
    <location>
        <position position="427"/>
    </location>
    <ligand>
        <name>(6S)-NADPHX</name>
        <dbReference type="ChEBI" id="CHEBI:64076"/>
    </ligand>
</feature>
<evidence type="ECO:0000256" key="10">
    <source>
        <dbReference type="ARBA" id="ARBA00023027"/>
    </source>
</evidence>
<evidence type="ECO:0000256" key="6">
    <source>
        <dbReference type="ARBA" id="ARBA00022741"/>
    </source>
</evidence>
<dbReference type="PROSITE" id="PS51385">
    <property type="entry name" value="YJEF_N"/>
    <property type="match status" value="1"/>
</dbReference>
<comment type="caution">
    <text evidence="22">The sequence shown here is derived from an EMBL/GenBank/DDBJ whole genome shotgun (WGS) entry which is preliminary data.</text>
</comment>
<dbReference type="NCBIfam" id="TIGR00197">
    <property type="entry name" value="yjeF_nterm"/>
    <property type="match status" value="1"/>
</dbReference>
<evidence type="ECO:0000256" key="4">
    <source>
        <dbReference type="ARBA" id="ARBA00009524"/>
    </source>
</evidence>
<gene>
    <name evidence="17" type="primary">nnrD</name>
    <name evidence="18" type="synonym">nnrE</name>
    <name evidence="22" type="ORF">G443_003746</name>
</gene>
<feature type="domain" description="YjeF C-terminal" evidence="20">
    <location>
        <begin position="224"/>
        <end position="483"/>
    </location>
</feature>
<evidence type="ECO:0000256" key="12">
    <source>
        <dbReference type="ARBA" id="ARBA00023239"/>
    </source>
</evidence>
<dbReference type="Pfam" id="PF03853">
    <property type="entry name" value="YjeF_N"/>
    <property type="match status" value="1"/>
</dbReference>
<feature type="binding site" evidence="17">
    <location>
        <position position="312"/>
    </location>
    <ligand>
        <name>(6S)-NADPHX</name>
        <dbReference type="ChEBI" id="CHEBI:64076"/>
    </ligand>
</feature>
<evidence type="ECO:0000256" key="16">
    <source>
        <dbReference type="ARBA" id="ARBA00049209"/>
    </source>
</evidence>
<feature type="binding site" evidence="18">
    <location>
        <position position="160"/>
    </location>
    <ligand>
        <name>(6S)-NADPHX</name>
        <dbReference type="ChEBI" id="CHEBI:64076"/>
    </ligand>
</feature>
<comment type="cofactor">
    <cofactor evidence="17">
        <name>Mg(2+)</name>
        <dbReference type="ChEBI" id="CHEBI:18420"/>
    </cofactor>
</comment>
<dbReference type="PANTHER" id="PTHR12592">
    <property type="entry name" value="ATP-DEPENDENT (S)-NAD(P)H-HYDRATE DEHYDRATASE FAMILY MEMBER"/>
    <property type="match status" value="1"/>
</dbReference>
<comment type="similarity">
    <text evidence="4 19">In the C-terminal section; belongs to the NnrD/CARKD family.</text>
</comment>
<dbReference type="InterPro" id="IPR029056">
    <property type="entry name" value="Ribokinase-like"/>
</dbReference>
<dbReference type="SUPFAM" id="SSF53613">
    <property type="entry name" value="Ribokinase-like"/>
    <property type="match status" value="1"/>
</dbReference>
<comment type="function">
    <text evidence="18">Catalyzes the epimerization of the S- and R-forms of NAD(P)HX, a damaged form of NAD(P)H that is a result of enzymatic or heat-dependent hydration. This is a prerequisite for the S-specific NAD(P)H-hydrate dehydratase to allow the repair of both epimers of NAD(P)HX.</text>
</comment>
<keyword evidence="6 17" id="KW-0547">Nucleotide-binding</keyword>
<proteinExistence type="inferred from homology"/>
<dbReference type="PROSITE" id="PS01050">
    <property type="entry name" value="YJEF_C_2"/>
    <property type="match status" value="1"/>
</dbReference>
<dbReference type="NCBIfam" id="TIGR00196">
    <property type="entry name" value="yjeF_cterm"/>
    <property type="match status" value="1"/>
</dbReference>
<evidence type="ECO:0000259" key="20">
    <source>
        <dbReference type="PROSITE" id="PS51383"/>
    </source>
</evidence>
<dbReference type="PANTHER" id="PTHR12592:SF0">
    <property type="entry name" value="ATP-DEPENDENT (S)-NAD(P)H-HYDRATE DEHYDRATASE"/>
    <property type="match status" value="1"/>
</dbReference>
<comment type="similarity">
    <text evidence="17">Belongs to the NnrD/CARKD family.</text>
</comment>
<feature type="binding site" evidence="17">
    <location>
        <position position="426"/>
    </location>
    <ligand>
        <name>AMP</name>
        <dbReference type="ChEBI" id="CHEBI:456215"/>
    </ligand>
</feature>